<gene>
    <name evidence="2" type="ORF">Pth03_69320</name>
</gene>
<evidence type="ECO:0000313" key="3">
    <source>
        <dbReference type="Proteomes" id="UP000605992"/>
    </source>
</evidence>
<organism evidence="2 3">
    <name type="scientific">Planotetraspora thailandica</name>
    <dbReference type="NCBI Taxonomy" id="487172"/>
    <lineage>
        <taxon>Bacteria</taxon>
        <taxon>Bacillati</taxon>
        <taxon>Actinomycetota</taxon>
        <taxon>Actinomycetes</taxon>
        <taxon>Streptosporangiales</taxon>
        <taxon>Streptosporangiaceae</taxon>
        <taxon>Planotetraspora</taxon>
    </lineage>
</organism>
<feature type="region of interest" description="Disordered" evidence="1">
    <location>
        <begin position="35"/>
        <end position="65"/>
    </location>
</feature>
<dbReference type="Proteomes" id="UP000605992">
    <property type="component" value="Unassembled WGS sequence"/>
</dbReference>
<dbReference type="AlphaFoldDB" id="A0A8J4DDH0"/>
<evidence type="ECO:0000313" key="2">
    <source>
        <dbReference type="EMBL" id="GII58543.1"/>
    </source>
</evidence>
<proteinExistence type="predicted"/>
<accession>A0A8J4DDH0</accession>
<name>A0A8J4DDH0_9ACTN</name>
<reference evidence="2" key="1">
    <citation type="submission" date="2021-01" db="EMBL/GenBank/DDBJ databases">
        <title>Whole genome shotgun sequence of Planotetraspora thailandica NBRC 104271.</title>
        <authorList>
            <person name="Komaki H."/>
            <person name="Tamura T."/>
        </authorList>
    </citation>
    <scope>NUCLEOTIDE SEQUENCE</scope>
    <source>
        <strain evidence="2">NBRC 104271</strain>
    </source>
</reference>
<protein>
    <submittedName>
        <fullName evidence="2">Uncharacterized protein</fullName>
    </submittedName>
</protein>
<comment type="caution">
    <text evidence="2">The sequence shown here is derived from an EMBL/GenBank/DDBJ whole genome shotgun (WGS) entry which is preliminary data.</text>
</comment>
<dbReference type="EMBL" id="BOOR01000066">
    <property type="protein sequence ID" value="GII58543.1"/>
    <property type="molecule type" value="Genomic_DNA"/>
</dbReference>
<sequence>MACGEPRTYPARTGIHELYTILRYQAVEARLPPATKRSVRMQATSSPAVLRDAGSLPGSPAGQPT</sequence>
<evidence type="ECO:0000256" key="1">
    <source>
        <dbReference type="SAM" id="MobiDB-lite"/>
    </source>
</evidence>
<keyword evidence="3" id="KW-1185">Reference proteome</keyword>